<name>A0AA84ZW96_9TREM</name>
<dbReference type="GO" id="GO:0010976">
    <property type="term" value="P:positive regulation of neuron projection development"/>
    <property type="evidence" value="ECO:0007669"/>
    <property type="project" value="TreeGrafter"/>
</dbReference>
<dbReference type="GO" id="GO:0005886">
    <property type="term" value="C:plasma membrane"/>
    <property type="evidence" value="ECO:0007669"/>
    <property type="project" value="TreeGrafter"/>
</dbReference>
<keyword evidence="13" id="KW-0325">Glycoprotein</keyword>
<evidence type="ECO:0000256" key="7">
    <source>
        <dbReference type="ARBA" id="ARBA00022777"/>
    </source>
</evidence>
<dbReference type="PANTHER" id="PTHR24416:SF349">
    <property type="entry name" value="TYROSINE-PROTEIN KINASE RYK"/>
    <property type="match status" value="1"/>
</dbReference>
<dbReference type="PRINTS" id="PR00109">
    <property type="entry name" value="TYRKINASE"/>
</dbReference>
<dbReference type="GO" id="GO:0007169">
    <property type="term" value="P:cell surface receptor protein tyrosine kinase signaling pathway"/>
    <property type="evidence" value="ECO:0007669"/>
    <property type="project" value="TreeGrafter"/>
</dbReference>
<evidence type="ECO:0000256" key="8">
    <source>
        <dbReference type="ARBA" id="ARBA00022840"/>
    </source>
</evidence>
<dbReference type="InterPro" id="IPR000719">
    <property type="entry name" value="Prot_kinase_dom"/>
</dbReference>
<dbReference type="Gene3D" id="3.30.200.20">
    <property type="entry name" value="Phosphorylase Kinase, domain 1"/>
    <property type="match status" value="1"/>
</dbReference>
<dbReference type="AlphaFoldDB" id="A0AA84ZW96"/>
<evidence type="ECO:0000256" key="6">
    <source>
        <dbReference type="ARBA" id="ARBA00022741"/>
    </source>
</evidence>
<dbReference type="Pfam" id="PF07714">
    <property type="entry name" value="PK_Tyr_Ser-Thr"/>
    <property type="match status" value="1"/>
</dbReference>
<dbReference type="GO" id="GO:0007409">
    <property type="term" value="P:axonogenesis"/>
    <property type="evidence" value="ECO:0007669"/>
    <property type="project" value="TreeGrafter"/>
</dbReference>
<reference evidence="16" key="1">
    <citation type="submission" date="2023-11" db="UniProtKB">
        <authorList>
            <consortium name="WormBaseParasite"/>
        </authorList>
    </citation>
    <scope>IDENTIFICATION</scope>
</reference>
<dbReference type="FunFam" id="1.10.510.10:FF:001512">
    <property type="entry name" value="Receptor tyrosine-protein kinase erbB-2"/>
    <property type="match status" value="1"/>
</dbReference>
<evidence type="ECO:0000256" key="2">
    <source>
        <dbReference type="ARBA" id="ARBA00004308"/>
    </source>
</evidence>
<dbReference type="GO" id="GO:0050793">
    <property type="term" value="P:regulation of developmental process"/>
    <property type="evidence" value="ECO:0007669"/>
    <property type="project" value="UniProtKB-ARBA"/>
</dbReference>
<dbReference type="PANTHER" id="PTHR24416">
    <property type="entry name" value="TYROSINE-PROTEIN KINASE RECEPTOR"/>
    <property type="match status" value="1"/>
</dbReference>
<evidence type="ECO:0000259" key="14">
    <source>
        <dbReference type="PROSITE" id="PS50011"/>
    </source>
</evidence>
<evidence type="ECO:0000313" key="16">
    <source>
        <dbReference type="WBParaSite" id="SMRG1_52010.1"/>
    </source>
</evidence>
<keyword evidence="5" id="KW-0732">Signal</keyword>
<accession>A0AA84ZW96</accession>
<evidence type="ECO:0000256" key="3">
    <source>
        <dbReference type="ARBA" id="ARBA00022679"/>
    </source>
</evidence>
<organism evidence="15 16">
    <name type="scientific">Schistosoma margrebowiei</name>
    <dbReference type="NCBI Taxonomy" id="48269"/>
    <lineage>
        <taxon>Eukaryota</taxon>
        <taxon>Metazoa</taxon>
        <taxon>Spiralia</taxon>
        <taxon>Lophotrochozoa</taxon>
        <taxon>Platyhelminthes</taxon>
        <taxon>Trematoda</taxon>
        <taxon>Digenea</taxon>
        <taxon>Strigeidida</taxon>
        <taxon>Schistosomatoidea</taxon>
        <taxon>Schistosomatidae</taxon>
        <taxon>Schistosoma</taxon>
    </lineage>
</organism>
<evidence type="ECO:0000256" key="13">
    <source>
        <dbReference type="ARBA" id="ARBA00023180"/>
    </source>
</evidence>
<dbReference type="WBParaSite" id="SMRG1_52010.1">
    <property type="protein sequence ID" value="SMRG1_52010.1"/>
    <property type="gene ID" value="SMRG1_52010"/>
</dbReference>
<sequence>MKCLTLCNKLCYSIKTTHKHDFEANNINNNINHKCNINKIINPVNVHISSSTILDPDQQINSLTYETNKCIENYKLFHNPIYNNNNNNSNINGKYSQSSMTIDHDPIKNLLFKSNSNLNSKNYFIHKISNSSLSCSYLNDITNPFDITDNNSSNLNSLLDKISQHKIHFNNNNLRKNSRTKMLAMKYKNYLYRIKQSTKYNELHSKLHGLSNIKTIECVQQQEMAYLNSESPWVKANNTTHCSSSITGQSNQSSCSSNQDEILLSICPKARDPTNILADIHVPLNKIIFNNVVLQGTFSQLYEGKLLVSFRRHGICTSKWKQVLIKTLTEKATAEQARLFKSDACKFVGAKHSHIASIIAASSTSVCVSSLSNQQIVNQPILIYSNAKYGNLKLFLQRRSNGNMRPNMILTAAQLINMALQILSAADYLHSINVIHEDIATRNCLLKCRTRVALSDSALSRDLFPEDYHCLGDNTNRPVKWLALEALIERKYTMATDVWSVGITLWELITRGQQPYASIDAFEMTAVLRTGYRLKKPHNCPDDLWKIIFACWKTNPSARPTIRQLITKLKAFKVAVTNYI</sequence>
<dbReference type="Gene3D" id="1.10.510.10">
    <property type="entry name" value="Transferase(Phosphotransferase) domain 1"/>
    <property type="match status" value="1"/>
</dbReference>
<dbReference type="GO" id="GO:0004713">
    <property type="term" value="F:protein tyrosine kinase activity"/>
    <property type="evidence" value="ECO:0007669"/>
    <property type="project" value="UniProtKB-KW"/>
</dbReference>
<proteinExistence type="predicted"/>
<dbReference type="InterPro" id="IPR008266">
    <property type="entry name" value="Tyr_kinase_AS"/>
</dbReference>
<dbReference type="Proteomes" id="UP000050790">
    <property type="component" value="Unassembled WGS sequence"/>
</dbReference>
<dbReference type="InterPro" id="IPR011009">
    <property type="entry name" value="Kinase-like_dom_sf"/>
</dbReference>
<keyword evidence="7" id="KW-0418">Kinase</keyword>
<keyword evidence="11" id="KW-0829">Tyrosine-protein kinase</keyword>
<keyword evidence="10" id="KW-0472">Membrane</keyword>
<evidence type="ECO:0000256" key="4">
    <source>
        <dbReference type="ARBA" id="ARBA00022692"/>
    </source>
</evidence>
<feature type="domain" description="Protein kinase" evidence="14">
    <location>
        <begin position="287"/>
        <end position="572"/>
    </location>
</feature>
<keyword evidence="8" id="KW-0067">ATP-binding</keyword>
<dbReference type="GO" id="GO:0043235">
    <property type="term" value="C:receptor complex"/>
    <property type="evidence" value="ECO:0007669"/>
    <property type="project" value="TreeGrafter"/>
</dbReference>
<keyword evidence="4" id="KW-0812">Transmembrane</keyword>
<keyword evidence="6" id="KW-0547">Nucleotide-binding</keyword>
<dbReference type="InterPro" id="IPR001245">
    <property type="entry name" value="Ser-Thr/Tyr_kinase_cat_dom"/>
</dbReference>
<dbReference type="InterPro" id="IPR050122">
    <property type="entry name" value="RTK"/>
</dbReference>
<dbReference type="SUPFAM" id="SSF56112">
    <property type="entry name" value="Protein kinase-like (PK-like)"/>
    <property type="match status" value="1"/>
</dbReference>
<evidence type="ECO:0000256" key="9">
    <source>
        <dbReference type="ARBA" id="ARBA00022989"/>
    </source>
</evidence>
<keyword evidence="12" id="KW-0675">Receptor</keyword>
<dbReference type="PROSITE" id="PS50011">
    <property type="entry name" value="PROTEIN_KINASE_DOM"/>
    <property type="match status" value="1"/>
</dbReference>
<protein>
    <recommendedName>
        <fullName evidence="14">Protein kinase domain-containing protein</fullName>
    </recommendedName>
</protein>
<evidence type="ECO:0000256" key="11">
    <source>
        <dbReference type="ARBA" id="ARBA00023137"/>
    </source>
</evidence>
<evidence type="ECO:0000313" key="15">
    <source>
        <dbReference type="Proteomes" id="UP000050790"/>
    </source>
</evidence>
<evidence type="ECO:0000256" key="1">
    <source>
        <dbReference type="ARBA" id="ARBA00004167"/>
    </source>
</evidence>
<comment type="subcellular location">
    <subcellularLocation>
        <location evidence="2">Endomembrane system</location>
    </subcellularLocation>
    <subcellularLocation>
        <location evidence="1">Membrane</location>
        <topology evidence="1">Single-pass membrane protein</topology>
    </subcellularLocation>
</comment>
<dbReference type="GO" id="GO:0051897">
    <property type="term" value="P:positive regulation of phosphatidylinositol 3-kinase/protein kinase B signal transduction"/>
    <property type="evidence" value="ECO:0007669"/>
    <property type="project" value="TreeGrafter"/>
</dbReference>
<dbReference type="GO" id="GO:0005524">
    <property type="term" value="F:ATP binding"/>
    <property type="evidence" value="ECO:0007669"/>
    <property type="project" value="UniProtKB-KW"/>
</dbReference>
<dbReference type="GO" id="GO:0012505">
    <property type="term" value="C:endomembrane system"/>
    <property type="evidence" value="ECO:0007669"/>
    <property type="project" value="UniProtKB-SubCell"/>
</dbReference>
<evidence type="ECO:0000256" key="10">
    <source>
        <dbReference type="ARBA" id="ARBA00023136"/>
    </source>
</evidence>
<evidence type="ECO:0000256" key="5">
    <source>
        <dbReference type="ARBA" id="ARBA00022729"/>
    </source>
</evidence>
<dbReference type="PROSITE" id="PS00109">
    <property type="entry name" value="PROTEIN_KINASE_TYR"/>
    <property type="match status" value="1"/>
</dbReference>
<keyword evidence="3" id="KW-0808">Transferase</keyword>
<evidence type="ECO:0000256" key="12">
    <source>
        <dbReference type="ARBA" id="ARBA00023170"/>
    </source>
</evidence>
<keyword evidence="9" id="KW-1133">Transmembrane helix</keyword>